<dbReference type="EMBL" id="JAKXMK010000007">
    <property type="protein sequence ID" value="MCH6165728.1"/>
    <property type="molecule type" value="Genomic_DNA"/>
</dbReference>
<dbReference type="RefSeq" id="WP_241035763.1">
    <property type="nucleotide sequence ID" value="NZ_BAAAJF010000078.1"/>
</dbReference>
<dbReference type="Proteomes" id="UP001299970">
    <property type="component" value="Unassembled WGS sequence"/>
</dbReference>
<reference evidence="2 3" key="1">
    <citation type="submission" date="2022-03" db="EMBL/GenBank/DDBJ databases">
        <title>Pseudonocardia alaer sp. nov., a novel actinomycete isolated from reed forest soil.</title>
        <authorList>
            <person name="Wang L."/>
        </authorList>
    </citation>
    <scope>NUCLEOTIDE SEQUENCE [LARGE SCALE GENOMIC DNA]</scope>
    <source>
        <strain evidence="2 3">Y-16303</strain>
    </source>
</reference>
<keyword evidence="1" id="KW-0812">Transmembrane</keyword>
<keyword evidence="1" id="KW-0472">Membrane</keyword>
<evidence type="ECO:0000313" key="3">
    <source>
        <dbReference type="Proteomes" id="UP001299970"/>
    </source>
</evidence>
<evidence type="ECO:0000313" key="2">
    <source>
        <dbReference type="EMBL" id="MCH6165728.1"/>
    </source>
</evidence>
<feature type="transmembrane region" description="Helical" evidence="1">
    <location>
        <begin position="54"/>
        <end position="75"/>
    </location>
</feature>
<organism evidence="2 3">
    <name type="scientific">Pseudonocardia alaniniphila</name>
    <dbReference type="NCBI Taxonomy" id="75291"/>
    <lineage>
        <taxon>Bacteria</taxon>
        <taxon>Bacillati</taxon>
        <taxon>Actinomycetota</taxon>
        <taxon>Actinomycetes</taxon>
        <taxon>Pseudonocardiales</taxon>
        <taxon>Pseudonocardiaceae</taxon>
        <taxon>Pseudonocardia</taxon>
    </lineage>
</organism>
<comment type="caution">
    <text evidence="2">The sequence shown here is derived from an EMBL/GenBank/DDBJ whole genome shotgun (WGS) entry which is preliminary data.</text>
</comment>
<sequence length="85" mass="9112">MASTSDGPPPTAGTVPEPGRRWYRLLLVLPFLWCIAAVPWAGHVPYAFGHVPFLLVWMVAGVLIGSAAIGVVYLLDARHGCLDEA</sequence>
<keyword evidence="1" id="KW-1133">Transmembrane helix</keyword>
<evidence type="ECO:0000256" key="1">
    <source>
        <dbReference type="SAM" id="Phobius"/>
    </source>
</evidence>
<gene>
    <name evidence="2" type="ORF">MMF94_08550</name>
</gene>
<name>A0ABS9TBG6_9PSEU</name>
<feature type="transmembrane region" description="Helical" evidence="1">
    <location>
        <begin position="22"/>
        <end position="42"/>
    </location>
</feature>
<protein>
    <submittedName>
        <fullName evidence="2">DUF3311 domain-containing protein</fullName>
    </submittedName>
</protein>
<proteinExistence type="predicted"/>
<keyword evidence="3" id="KW-1185">Reference proteome</keyword>
<accession>A0ABS9TBG6</accession>